<name>A0A246FMR5_9BACT</name>
<evidence type="ECO:0000313" key="2">
    <source>
        <dbReference type="EMBL" id="OWP64047.1"/>
    </source>
</evidence>
<proteinExistence type="predicted"/>
<organism evidence="2 3">
    <name type="scientific">Hymenobacter amundsenii</name>
    <dbReference type="NCBI Taxonomy" id="2006685"/>
    <lineage>
        <taxon>Bacteria</taxon>
        <taxon>Pseudomonadati</taxon>
        <taxon>Bacteroidota</taxon>
        <taxon>Cytophagia</taxon>
        <taxon>Cytophagales</taxon>
        <taxon>Hymenobacteraceae</taxon>
        <taxon>Hymenobacter</taxon>
    </lineage>
</organism>
<dbReference type="RefSeq" id="WP_088463578.1">
    <property type="nucleotide sequence ID" value="NZ_NIRR01000006.1"/>
</dbReference>
<feature type="compositionally biased region" description="Basic and acidic residues" evidence="1">
    <location>
        <begin position="51"/>
        <end position="66"/>
    </location>
</feature>
<reference evidence="2 3" key="1">
    <citation type="submission" date="2017-06" db="EMBL/GenBank/DDBJ databases">
        <title>Hymenobacter amundsenii sp. nov. isolated from regoliths in Antarctica.</title>
        <authorList>
            <person name="Sedlacek I."/>
            <person name="Kralova S."/>
            <person name="Pantucek R."/>
            <person name="Svec P."/>
            <person name="Holochova P."/>
            <person name="Stankova E."/>
            <person name="Vrbovska V."/>
            <person name="Busse H.-J."/>
        </authorList>
    </citation>
    <scope>NUCLEOTIDE SEQUENCE [LARGE SCALE GENOMIC DNA]</scope>
    <source>
        <strain evidence="2 3">CCM 8682</strain>
    </source>
</reference>
<protein>
    <submittedName>
        <fullName evidence="2">Uncharacterized protein</fullName>
    </submittedName>
</protein>
<dbReference type="Proteomes" id="UP000197277">
    <property type="component" value="Unassembled WGS sequence"/>
</dbReference>
<dbReference type="EMBL" id="NIRR01000006">
    <property type="protein sequence ID" value="OWP64047.1"/>
    <property type="molecule type" value="Genomic_DNA"/>
</dbReference>
<feature type="region of interest" description="Disordered" evidence="1">
    <location>
        <begin position="1"/>
        <end position="66"/>
    </location>
</feature>
<sequence>MSKREEIEPTPGDKRYIRRDEDGKIKESVDLNRSLSQDDRHNSKETSQPGHGDEGDGHTGNREPAE</sequence>
<evidence type="ECO:0000256" key="1">
    <source>
        <dbReference type="SAM" id="MobiDB-lite"/>
    </source>
</evidence>
<feature type="compositionally biased region" description="Basic and acidic residues" evidence="1">
    <location>
        <begin position="1"/>
        <end position="44"/>
    </location>
</feature>
<evidence type="ECO:0000313" key="3">
    <source>
        <dbReference type="Proteomes" id="UP000197277"/>
    </source>
</evidence>
<dbReference type="AlphaFoldDB" id="A0A246FMR5"/>
<dbReference type="OrthoDB" id="886411at2"/>
<accession>A0A246FMR5</accession>
<gene>
    <name evidence="2" type="ORF">CDA63_06165</name>
</gene>
<comment type="caution">
    <text evidence="2">The sequence shown here is derived from an EMBL/GenBank/DDBJ whole genome shotgun (WGS) entry which is preliminary data.</text>
</comment>
<keyword evidence="3" id="KW-1185">Reference proteome</keyword>